<sequence length="281" mass="31159">MAPVEHIVHNLDQPYPEAAKSTINEHICGKQHLKYLGIILLAKRSAQVPHILTNDLHHSIHTDIDIRSAPCAASSAQTLTPSFSYSSVQPTSDSRSFFSASKSESSATRASPRAHPAPPIRARTSQRDAKGELPPVSRSPWHRCDHPCQAGNPWRLKILCAQIDAFVMSSVIKSGKKNRVKTVKEGDKIGEQEFESSADYHQETKRRSIVLDMKIRQENVWEYENMTSPALIVAVGRKSSSSYRCSVLPRDPAASPKPHCFPETPFLPQNPATSPSTHMIK</sequence>
<evidence type="ECO:0000313" key="3">
    <source>
        <dbReference type="Proteomes" id="UP000648187"/>
    </source>
</evidence>
<evidence type="ECO:0000256" key="1">
    <source>
        <dbReference type="SAM" id="MobiDB-lite"/>
    </source>
</evidence>
<accession>A0A835GRM3</accession>
<evidence type="ECO:0000313" key="2">
    <source>
        <dbReference type="EMBL" id="KAF9423115.1"/>
    </source>
</evidence>
<feature type="region of interest" description="Disordered" evidence="1">
    <location>
        <begin position="96"/>
        <end position="138"/>
    </location>
</feature>
<dbReference type="AlphaFoldDB" id="A0A835GRM3"/>
<keyword evidence="3" id="KW-1185">Reference proteome</keyword>
<comment type="caution">
    <text evidence="2">The sequence shown here is derived from an EMBL/GenBank/DDBJ whole genome shotgun (WGS) entry which is preliminary data.</text>
</comment>
<organism evidence="2 3">
    <name type="scientific">Spodoptera exigua</name>
    <name type="common">Beet armyworm</name>
    <name type="synonym">Noctua fulgens</name>
    <dbReference type="NCBI Taxonomy" id="7107"/>
    <lineage>
        <taxon>Eukaryota</taxon>
        <taxon>Metazoa</taxon>
        <taxon>Ecdysozoa</taxon>
        <taxon>Arthropoda</taxon>
        <taxon>Hexapoda</taxon>
        <taxon>Insecta</taxon>
        <taxon>Pterygota</taxon>
        <taxon>Neoptera</taxon>
        <taxon>Endopterygota</taxon>
        <taxon>Lepidoptera</taxon>
        <taxon>Glossata</taxon>
        <taxon>Ditrysia</taxon>
        <taxon>Noctuoidea</taxon>
        <taxon>Noctuidae</taxon>
        <taxon>Amphipyrinae</taxon>
        <taxon>Spodoptera</taxon>
    </lineage>
</organism>
<dbReference type="EMBL" id="JACKWZ010000011">
    <property type="protein sequence ID" value="KAF9423115.1"/>
    <property type="molecule type" value="Genomic_DNA"/>
</dbReference>
<dbReference type="Proteomes" id="UP000648187">
    <property type="component" value="Unassembled WGS sequence"/>
</dbReference>
<gene>
    <name evidence="2" type="ORF">HW555_001419</name>
</gene>
<feature type="region of interest" description="Disordered" evidence="1">
    <location>
        <begin position="253"/>
        <end position="281"/>
    </location>
</feature>
<protein>
    <submittedName>
        <fullName evidence="2">Uncharacterized protein</fullName>
    </submittedName>
</protein>
<name>A0A835GRM3_SPOEX</name>
<reference evidence="2" key="1">
    <citation type="submission" date="2020-08" db="EMBL/GenBank/DDBJ databases">
        <title>Spodoptera exigua strain:BAW_Kor-Di-RS1 Genome sequencing and assembly.</title>
        <authorList>
            <person name="Kim J."/>
            <person name="Nam H.Y."/>
            <person name="Kwon M."/>
            <person name="Choi J.H."/>
            <person name="Cho S.R."/>
            <person name="Kim G.-H."/>
        </authorList>
    </citation>
    <scope>NUCLEOTIDE SEQUENCE</scope>
    <source>
        <strain evidence="2">BAW_Kor-Di-RS1</strain>
        <tissue evidence="2">Whole-body</tissue>
    </source>
</reference>
<feature type="compositionally biased region" description="Polar residues" evidence="1">
    <location>
        <begin position="270"/>
        <end position="281"/>
    </location>
</feature>
<proteinExistence type="predicted"/>
<feature type="compositionally biased region" description="Low complexity" evidence="1">
    <location>
        <begin position="96"/>
        <end position="114"/>
    </location>
</feature>